<evidence type="ECO:0000313" key="6">
    <source>
        <dbReference type="Proteomes" id="UP000198669"/>
    </source>
</evidence>
<reference evidence="2 5" key="1">
    <citation type="submission" date="2016-10" db="EMBL/GenBank/DDBJ databases">
        <title>Methanohalophilus halophilus.</title>
        <authorList>
            <person name="L'haridon S."/>
        </authorList>
    </citation>
    <scope>NUCLEOTIDE SEQUENCE [LARGE SCALE GENOMIC DNA]</scope>
    <source>
        <strain evidence="2 5">Z-7982</strain>
    </source>
</reference>
<evidence type="ECO:0000313" key="2">
    <source>
        <dbReference type="EMBL" id="APH39607.1"/>
    </source>
</evidence>
<keyword evidence="5" id="KW-1185">Reference proteome</keyword>
<evidence type="ECO:0000313" key="3">
    <source>
        <dbReference type="EMBL" id="RNI09057.1"/>
    </source>
</evidence>
<evidence type="ECO:0000313" key="5">
    <source>
        <dbReference type="Proteomes" id="UP000186879"/>
    </source>
</evidence>
<dbReference type="STRING" id="2177.BHR79_09020"/>
<evidence type="ECO:0000256" key="1">
    <source>
        <dbReference type="SAM" id="Phobius"/>
    </source>
</evidence>
<keyword evidence="1" id="KW-1133">Transmembrane helix</keyword>
<evidence type="ECO:0000313" key="7">
    <source>
        <dbReference type="Proteomes" id="UP000267921"/>
    </source>
</evidence>
<dbReference type="KEGG" id="mhaz:BHR79_09020"/>
<keyword evidence="1" id="KW-0812">Transmembrane</keyword>
<sequence length="247" mass="28886">MDISKSYKIFGITLVVASTILYFFHYLIFHDPHHIFIFLVSDIAFVPIEVLLVTMILHKLLSDMERSKRLEKLNMVIGVFFSEVGTKLLAFFSDADPGLENVRNRLIVRKDWTDEDFEEITSFLRNYEYSVNIGNVDLVFLRDFLKKHRSFMAGLLENPSLLEHESFTGLLRAVFHLMEELVSRADLEDLPESDFDHLALDIERAYGRLVIEWLDYMKYLKHNHPYLFSLAMRTNPFDTKSSAVVHS</sequence>
<dbReference type="Proteomes" id="UP000267921">
    <property type="component" value="Unassembled WGS sequence"/>
</dbReference>
<protein>
    <submittedName>
        <fullName evidence="2">Uncharacterized protein</fullName>
    </submittedName>
</protein>
<accession>A0A1L3Q415</accession>
<organism evidence="2 5">
    <name type="scientific">Methanohalophilus halophilus</name>
    <dbReference type="NCBI Taxonomy" id="2177"/>
    <lineage>
        <taxon>Archaea</taxon>
        <taxon>Methanobacteriati</taxon>
        <taxon>Methanobacteriota</taxon>
        <taxon>Stenosarchaea group</taxon>
        <taxon>Methanomicrobia</taxon>
        <taxon>Methanosarcinales</taxon>
        <taxon>Methanosarcinaceae</taxon>
        <taxon>Methanohalophilus</taxon>
    </lineage>
</organism>
<reference evidence="3 7" key="3">
    <citation type="submission" date="2018-10" db="EMBL/GenBank/DDBJ databases">
        <title>Cultivation of a novel Methanohalophilus strain from Kebrit Deep of the Red Sea and a genomic comparison of members of the genus Methanohalophilus.</title>
        <authorList>
            <person name="Guan Y."/>
            <person name="Ngugi D.K."/>
            <person name="Stingl U."/>
        </authorList>
    </citation>
    <scope>NUCLEOTIDE SEQUENCE [LARGE SCALE GENOMIC DNA]</scope>
    <source>
        <strain evidence="3 7">DSM 3094</strain>
    </source>
</reference>
<evidence type="ECO:0000313" key="4">
    <source>
        <dbReference type="EMBL" id="SDW32694.1"/>
    </source>
</evidence>
<dbReference type="Proteomes" id="UP000186879">
    <property type="component" value="Chromosome"/>
</dbReference>
<dbReference type="EMBL" id="CP017921">
    <property type="protein sequence ID" value="APH39607.1"/>
    <property type="molecule type" value="Genomic_DNA"/>
</dbReference>
<dbReference type="Proteomes" id="UP000198669">
    <property type="component" value="Unassembled WGS sequence"/>
</dbReference>
<dbReference type="OrthoDB" id="56871at2157"/>
<reference evidence="4 6" key="2">
    <citation type="submission" date="2016-10" db="EMBL/GenBank/DDBJ databases">
        <authorList>
            <person name="de Groot N.N."/>
        </authorList>
    </citation>
    <scope>NUCLEOTIDE SEQUENCE [LARGE SCALE GENOMIC DNA]</scope>
    <source>
        <strain evidence="4 6">Z-7982</strain>
    </source>
</reference>
<dbReference type="RefSeq" id="WP_072562029.1">
    <property type="nucleotide sequence ID" value="NZ_CP017921.1"/>
</dbReference>
<gene>
    <name evidence="2" type="ORF">BHR79_09020</name>
    <name evidence="3" type="ORF">EFE40_06245</name>
    <name evidence="4" type="ORF">SAMN04515625_0714</name>
</gene>
<name>A0A1L3Q415_9EURY</name>
<proteinExistence type="predicted"/>
<feature type="transmembrane region" description="Helical" evidence="1">
    <location>
        <begin position="7"/>
        <end position="29"/>
    </location>
</feature>
<dbReference type="AlphaFoldDB" id="A0A1L3Q415"/>
<keyword evidence="1" id="KW-0472">Membrane</keyword>
<feature type="transmembrane region" description="Helical" evidence="1">
    <location>
        <begin position="35"/>
        <end position="61"/>
    </location>
</feature>
<dbReference type="GeneID" id="30583908"/>
<dbReference type="EMBL" id="FNMU01000002">
    <property type="protein sequence ID" value="SDW32694.1"/>
    <property type="molecule type" value="Genomic_DNA"/>
</dbReference>
<dbReference type="EMBL" id="RJJG01000004">
    <property type="protein sequence ID" value="RNI09057.1"/>
    <property type="molecule type" value="Genomic_DNA"/>
</dbReference>